<dbReference type="EMBL" id="CP079216">
    <property type="protein sequence ID" value="QXT63086.1"/>
    <property type="molecule type" value="Genomic_DNA"/>
</dbReference>
<gene>
    <name evidence="1" type="ORF">KDB89_00925</name>
</gene>
<reference evidence="1 2" key="1">
    <citation type="submission" date="2021-07" db="EMBL/GenBank/DDBJ databases">
        <title>complete genome sequencing of Tessaracoccus sp.J1M15.</title>
        <authorList>
            <person name="Bae J.-W."/>
            <person name="Kim D.-y."/>
        </authorList>
    </citation>
    <scope>NUCLEOTIDE SEQUENCE [LARGE SCALE GENOMIC DNA]</scope>
    <source>
        <strain evidence="1 2">J1M15</strain>
    </source>
</reference>
<evidence type="ECO:0000313" key="2">
    <source>
        <dbReference type="Proteomes" id="UP000824504"/>
    </source>
</evidence>
<proteinExistence type="predicted"/>
<dbReference type="Proteomes" id="UP000824504">
    <property type="component" value="Chromosome"/>
</dbReference>
<name>A0ABX8SIC3_9ACTN</name>
<keyword evidence="2" id="KW-1185">Reference proteome</keyword>
<protein>
    <submittedName>
        <fullName evidence="1">Uncharacterized protein</fullName>
    </submittedName>
</protein>
<evidence type="ECO:0000313" key="1">
    <source>
        <dbReference type="EMBL" id="QXT63086.1"/>
    </source>
</evidence>
<organism evidence="1 2">
    <name type="scientific">Tessaracoccus palaemonis</name>
    <dbReference type="NCBI Taxonomy" id="2829499"/>
    <lineage>
        <taxon>Bacteria</taxon>
        <taxon>Bacillati</taxon>
        <taxon>Actinomycetota</taxon>
        <taxon>Actinomycetes</taxon>
        <taxon>Propionibacteriales</taxon>
        <taxon>Propionibacteriaceae</taxon>
        <taxon>Tessaracoccus</taxon>
    </lineage>
</organism>
<dbReference type="RefSeq" id="WP_219082628.1">
    <property type="nucleotide sequence ID" value="NZ_CP079216.1"/>
</dbReference>
<accession>A0ABX8SIC3</accession>
<sequence>MIYFALARTVDDPAVAAQIVGLGLDAMRFSARRTKVLFPQGLGAGFGAQFGVVAAQLADDLREGDPASAQRGLAAIVDGDGFDDPGSQACAVLFRQSCLEFAALAGSQSPELVGKLRTAFAQTLDAAVLTLTVAQSDDAWASVAESMAMSKEIDVVHKAYLTYGGLDAEFLGYVAALESSGRPDVDSYAVQVTANYHEEAAEMRQGSDLLDALDFTHHVAAIATYAALLHGDAHGPDEKPRLAAAEVATSCGSSLLADLFSETPGSRYPLLIDPGYAADLRASARSRAEGAGSWAEALPDDLLLQAVGRAVDARAGQPSIVLP</sequence>